<proteinExistence type="predicted"/>
<feature type="coiled-coil region" evidence="1">
    <location>
        <begin position="42"/>
        <end position="69"/>
    </location>
</feature>
<dbReference type="InterPro" id="IPR005312">
    <property type="entry name" value="DUF1759"/>
</dbReference>
<evidence type="ECO:0000256" key="1">
    <source>
        <dbReference type="SAM" id="Coils"/>
    </source>
</evidence>
<organism evidence="3 4">
    <name type="scientific">Bombus bifarius</name>
    <dbReference type="NCBI Taxonomy" id="103933"/>
    <lineage>
        <taxon>Eukaryota</taxon>
        <taxon>Metazoa</taxon>
        <taxon>Ecdysozoa</taxon>
        <taxon>Arthropoda</taxon>
        <taxon>Hexapoda</taxon>
        <taxon>Insecta</taxon>
        <taxon>Pterygota</taxon>
        <taxon>Neoptera</taxon>
        <taxon>Endopterygota</taxon>
        <taxon>Hymenoptera</taxon>
        <taxon>Apocrita</taxon>
        <taxon>Aculeata</taxon>
        <taxon>Apoidea</taxon>
        <taxon>Anthophila</taxon>
        <taxon>Apidae</taxon>
        <taxon>Bombus</taxon>
        <taxon>Pyrobombus</taxon>
    </lineage>
</organism>
<dbReference type="KEGG" id="bbif:117213273"/>
<evidence type="ECO:0000256" key="2">
    <source>
        <dbReference type="SAM" id="MobiDB-lite"/>
    </source>
</evidence>
<dbReference type="PANTHER" id="PTHR47331:SF1">
    <property type="entry name" value="GAG-LIKE PROTEIN"/>
    <property type="match status" value="1"/>
</dbReference>
<dbReference type="Proteomes" id="UP000515164">
    <property type="component" value="Unplaced"/>
</dbReference>
<dbReference type="Pfam" id="PF03564">
    <property type="entry name" value="DUF1759"/>
    <property type="match status" value="1"/>
</dbReference>
<dbReference type="RefSeq" id="XP_033314530.1">
    <property type="nucleotide sequence ID" value="XM_033458639.1"/>
</dbReference>
<dbReference type="PANTHER" id="PTHR47331">
    <property type="entry name" value="PHD-TYPE DOMAIN-CONTAINING PROTEIN"/>
    <property type="match status" value="1"/>
</dbReference>
<evidence type="ECO:0000313" key="4">
    <source>
        <dbReference type="RefSeq" id="XP_033314530.1"/>
    </source>
</evidence>
<accession>A0A6P8NJ96</accession>
<dbReference type="AlphaFoldDB" id="A0A6P8NJ96"/>
<keyword evidence="3" id="KW-1185">Reference proteome</keyword>
<evidence type="ECO:0000313" key="3">
    <source>
        <dbReference type="Proteomes" id="UP000515164"/>
    </source>
</evidence>
<sequence>MATGNELTALRRRRGYCIGHFTRLSKKLDEIEQSGCPRENELIQIRNRLETYETELRAIQNQIVSIDEEESARGFEIADEYERLELRLTTQLSNLRLITTSQSTNDESAAGRESASLKLPEIRIPTFDGTLENWQSFYDSFSSTIDQNKQLTPVQKFYHLRSALTGRAARSIQSLAITESNYAIAVDVLKEKFDCHRQICMRHLDLLVDYPKIVKETPEAIDDFLETFKINIQALENLGDPITSDTVLLKLLTSKLPPAIIRKWQCTLLDKKLPSYKHLIDFLQTRTNGDQTNAPTPMGEGGTYQHTRHRQNARHERTHITDWMWMCPTCKGSHELRYCKVFKAKSATKRLEVVKRASLCINCLGRGHSLTQCTSGSCHMCGQRHHTYLHRALTQPLYADSALGEDTARKSSQTTAPTPSRLTGSCWKFGPHGSPTNPRKGAQVFSTAGRYNGFSTLQIRHPVSLNPSDHPILIPGHFPIGDALTSLRERDFRTALPCRHPVGSVSTRSSTTSGAEGIIRNATVHTTSPNHDVQRSFSTKNHH</sequence>
<protein>
    <submittedName>
        <fullName evidence="4">Uncharacterized protein LOC117213273</fullName>
    </submittedName>
</protein>
<gene>
    <name evidence="4" type="primary">LOC117213273</name>
</gene>
<feature type="region of interest" description="Disordered" evidence="2">
    <location>
        <begin position="405"/>
        <end position="439"/>
    </location>
</feature>
<keyword evidence="1" id="KW-0175">Coiled coil</keyword>
<dbReference type="GeneID" id="117213273"/>
<name>A0A6P8NJ96_9HYME</name>
<feature type="region of interest" description="Disordered" evidence="2">
    <location>
        <begin position="290"/>
        <end position="310"/>
    </location>
</feature>
<feature type="compositionally biased region" description="Polar residues" evidence="2">
    <location>
        <begin position="410"/>
        <end position="423"/>
    </location>
</feature>
<reference evidence="4" key="1">
    <citation type="submission" date="2025-08" db="UniProtKB">
        <authorList>
            <consortium name="RefSeq"/>
        </authorList>
    </citation>
    <scope>IDENTIFICATION</scope>
    <source>
        <tissue evidence="4">Muscle</tissue>
    </source>
</reference>